<keyword evidence="3" id="KW-1185">Reference proteome</keyword>
<organism evidence="2 3">
    <name type="scientific">Dryococelus australis</name>
    <dbReference type="NCBI Taxonomy" id="614101"/>
    <lineage>
        <taxon>Eukaryota</taxon>
        <taxon>Metazoa</taxon>
        <taxon>Ecdysozoa</taxon>
        <taxon>Arthropoda</taxon>
        <taxon>Hexapoda</taxon>
        <taxon>Insecta</taxon>
        <taxon>Pterygota</taxon>
        <taxon>Neoptera</taxon>
        <taxon>Polyneoptera</taxon>
        <taxon>Phasmatodea</taxon>
        <taxon>Verophasmatodea</taxon>
        <taxon>Anareolatae</taxon>
        <taxon>Phasmatidae</taxon>
        <taxon>Eurycanthinae</taxon>
        <taxon>Dryococelus</taxon>
    </lineage>
</organism>
<feature type="compositionally biased region" description="Basic and acidic residues" evidence="1">
    <location>
        <begin position="12"/>
        <end position="24"/>
    </location>
</feature>
<proteinExistence type="predicted"/>
<comment type="caution">
    <text evidence="2">The sequence shown here is derived from an EMBL/GenBank/DDBJ whole genome shotgun (WGS) entry which is preliminary data.</text>
</comment>
<sequence length="83" mass="9730">MKKRNKMMKYHSLKDPKCRNEKAKSPFQEILPTPHKKAKKTPRVPRKKAVNYKAQKLTRKQFAEVHDNDACTDQLEDVIAPID</sequence>
<evidence type="ECO:0000256" key="1">
    <source>
        <dbReference type="SAM" id="MobiDB-lite"/>
    </source>
</evidence>
<name>A0ABQ9GRX2_9NEOP</name>
<dbReference type="EMBL" id="JARBHB010000010">
    <property type="protein sequence ID" value="KAJ8874781.1"/>
    <property type="molecule type" value="Genomic_DNA"/>
</dbReference>
<evidence type="ECO:0000313" key="3">
    <source>
        <dbReference type="Proteomes" id="UP001159363"/>
    </source>
</evidence>
<evidence type="ECO:0000313" key="2">
    <source>
        <dbReference type="EMBL" id="KAJ8874781.1"/>
    </source>
</evidence>
<protein>
    <submittedName>
        <fullName evidence="2">Uncharacterized protein</fullName>
    </submittedName>
</protein>
<reference evidence="2 3" key="1">
    <citation type="submission" date="2023-02" db="EMBL/GenBank/DDBJ databases">
        <title>LHISI_Scaffold_Assembly.</title>
        <authorList>
            <person name="Stuart O.P."/>
            <person name="Cleave R."/>
            <person name="Magrath M.J.L."/>
            <person name="Mikheyev A.S."/>
        </authorList>
    </citation>
    <scope>NUCLEOTIDE SEQUENCE [LARGE SCALE GENOMIC DNA]</scope>
    <source>
        <strain evidence="2">Daus_M_001</strain>
        <tissue evidence="2">Leg muscle</tissue>
    </source>
</reference>
<feature type="compositionally biased region" description="Basic residues" evidence="1">
    <location>
        <begin position="1"/>
        <end position="11"/>
    </location>
</feature>
<accession>A0ABQ9GRX2</accession>
<dbReference type="Proteomes" id="UP001159363">
    <property type="component" value="Chromosome 9"/>
</dbReference>
<gene>
    <name evidence="2" type="ORF">PR048_025647</name>
</gene>
<feature type="region of interest" description="Disordered" evidence="1">
    <location>
        <begin position="1"/>
        <end position="47"/>
    </location>
</feature>
<feature type="compositionally biased region" description="Basic residues" evidence="1">
    <location>
        <begin position="34"/>
        <end position="47"/>
    </location>
</feature>